<keyword evidence="1" id="KW-0175">Coiled coil</keyword>
<proteinExistence type="predicted"/>
<dbReference type="OrthoDB" id="11496at2157"/>
<protein>
    <recommendedName>
        <fullName evidence="2">DUF8156 domain-containing protein</fullName>
    </recommendedName>
</protein>
<dbReference type="Proteomes" id="UP000766904">
    <property type="component" value="Unassembled WGS sequence"/>
</dbReference>
<dbReference type="RefSeq" id="WP_148860216.1">
    <property type="nucleotide sequence ID" value="NZ_PHNJ01000018.1"/>
</dbReference>
<comment type="caution">
    <text evidence="3">The sequence shown here is derived from an EMBL/GenBank/DDBJ whole genome shotgun (WGS) entry which is preliminary data.</text>
</comment>
<feature type="domain" description="DUF8156" evidence="2">
    <location>
        <begin position="1"/>
        <end position="92"/>
    </location>
</feature>
<reference evidence="3" key="1">
    <citation type="submission" date="2017-11" db="EMBL/GenBank/DDBJ databases">
        <authorList>
            <person name="Kajale S.C."/>
            <person name="Sharma A."/>
        </authorList>
    </citation>
    <scope>NUCLEOTIDE SEQUENCE</scope>
    <source>
        <strain evidence="3">LS1_42</strain>
    </source>
</reference>
<dbReference type="AlphaFoldDB" id="A0A8J8TN80"/>
<evidence type="ECO:0000259" key="2">
    <source>
        <dbReference type="Pfam" id="PF26485"/>
    </source>
</evidence>
<evidence type="ECO:0000313" key="4">
    <source>
        <dbReference type="Proteomes" id="UP000766904"/>
    </source>
</evidence>
<feature type="coiled-coil region" evidence="1">
    <location>
        <begin position="65"/>
        <end position="92"/>
    </location>
</feature>
<keyword evidence="4" id="KW-1185">Reference proteome</keyword>
<dbReference type="InterPro" id="IPR058469">
    <property type="entry name" value="DUF8156"/>
</dbReference>
<dbReference type="EMBL" id="PHNJ01000018">
    <property type="protein sequence ID" value="TYL36381.1"/>
    <property type="molecule type" value="Genomic_DNA"/>
</dbReference>
<gene>
    <name evidence="3" type="ORF">CV102_22385</name>
</gene>
<name>A0A8J8TN80_9EURY</name>
<organism evidence="3 4">
    <name type="scientific">Natronococcus pandeyae</name>
    <dbReference type="NCBI Taxonomy" id="2055836"/>
    <lineage>
        <taxon>Archaea</taxon>
        <taxon>Methanobacteriati</taxon>
        <taxon>Methanobacteriota</taxon>
        <taxon>Stenosarchaea group</taxon>
        <taxon>Halobacteria</taxon>
        <taxon>Halobacteriales</taxon>
        <taxon>Natrialbaceae</taxon>
        <taxon>Natronococcus</taxon>
    </lineage>
</organism>
<evidence type="ECO:0000256" key="1">
    <source>
        <dbReference type="SAM" id="Coils"/>
    </source>
</evidence>
<dbReference type="Pfam" id="PF26485">
    <property type="entry name" value="DUF8156"/>
    <property type="match status" value="1"/>
</dbReference>
<sequence>MGRTNPTFRNVLRGLEDEWQPYRRALRYRDQQHFDQLLTYAREHADAGGQLNHTEPMYPVLLSIALEQEIRLAKLEERVRDLETEVDERDSNPG</sequence>
<evidence type="ECO:0000313" key="3">
    <source>
        <dbReference type="EMBL" id="TYL36381.1"/>
    </source>
</evidence>
<accession>A0A8J8TN80</accession>